<dbReference type="GO" id="GO:0005829">
    <property type="term" value="C:cytosol"/>
    <property type="evidence" value="ECO:0007669"/>
    <property type="project" value="TreeGrafter"/>
</dbReference>
<feature type="active site" description="For Fru-6P isomerization activity" evidence="10">
    <location>
        <position position="603"/>
    </location>
</feature>
<dbReference type="PROSITE" id="PS51278">
    <property type="entry name" value="GATASE_TYPE_2"/>
    <property type="match status" value="1"/>
</dbReference>
<keyword evidence="7 10" id="KW-0808">Transferase</keyword>
<evidence type="ECO:0000256" key="5">
    <source>
        <dbReference type="ARBA" id="ARBA00022490"/>
    </source>
</evidence>
<evidence type="ECO:0000256" key="1">
    <source>
        <dbReference type="ARBA" id="ARBA00001031"/>
    </source>
</evidence>
<dbReference type="Proteomes" id="UP000885847">
    <property type="component" value="Unassembled WGS sequence"/>
</dbReference>
<dbReference type="InterPro" id="IPR046348">
    <property type="entry name" value="SIS_dom_sf"/>
</dbReference>
<dbReference type="FunFam" id="3.60.20.10:FF:000006">
    <property type="entry name" value="Glutamine--fructose-6-phosphate aminotransferase [isomerizing]"/>
    <property type="match status" value="1"/>
</dbReference>
<dbReference type="NCBIfam" id="TIGR01135">
    <property type="entry name" value="glmS"/>
    <property type="match status" value="1"/>
</dbReference>
<dbReference type="InterPro" id="IPR035466">
    <property type="entry name" value="GlmS/AgaS_SIS"/>
</dbReference>
<comment type="function">
    <text evidence="10">Catalyzes the first step in hexosamine metabolism, converting fructose-6P into glucosamine-6P using glutamine as a nitrogen source.</text>
</comment>
<name>A0A7C0ZEY5_UNCW3</name>
<organism evidence="13">
    <name type="scientific">candidate division WOR-3 bacterium</name>
    <dbReference type="NCBI Taxonomy" id="2052148"/>
    <lineage>
        <taxon>Bacteria</taxon>
        <taxon>Bacteria division WOR-3</taxon>
    </lineage>
</organism>
<keyword evidence="8" id="KW-0677">Repeat</keyword>
<dbReference type="GO" id="GO:0046349">
    <property type="term" value="P:amino sugar biosynthetic process"/>
    <property type="evidence" value="ECO:0007669"/>
    <property type="project" value="UniProtKB-ARBA"/>
</dbReference>
<dbReference type="PROSITE" id="PS51464">
    <property type="entry name" value="SIS"/>
    <property type="match status" value="2"/>
</dbReference>
<evidence type="ECO:0000259" key="12">
    <source>
        <dbReference type="PROSITE" id="PS51464"/>
    </source>
</evidence>
<evidence type="ECO:0000256" key="9">
    <source>
        <dbReference type="ARBA" id="ARBA00022962"/>
    </source>
</evidence>
<feature type="domain" description="Glutamine amidotransferase type-2" evidence="11">
    <location>
        <begin position="2"/>
        <end position="217"/>
    </location>
</feature>
<proteinExistence type="inferred from homology"/>
<feature type="active site" description="Nucleophile; for GATase activity" evidence="10">
    <location>
        <position position="2"/>
    </location>
</feature>
<reference evidence="13" key="1">
    <citation type="journal article" date="2020" name="mSystems">
        <title>Genome- and Community-Level Interaction Insights into Carbon Utilization and Element Cycling Functions of Hydrothermarchaeota in Hydrothermal Sediment.</title>
        <authorList>
            <person name="Zhou Z."/>
            <person name="Liu Y."/>
            <person name="Xu W."/>
            <person name="Pan J."/>
            <person name="Luo Z.H."/>
            <person name="Li M."/>
        </authorList>
    </citation>
    <scope>NUCLEOTIDE SEQUENCE [LARGE SCALE GENOMIC DNA]</scope>
    <source>
        <strain evidence="13">HyVt-102</strain>
    </source>
</reference>
<dbReference type="Gene3D" id="3.60.20.10">
    <property type="entry name" value="Glutamine Phosphoribosylpyrophosphate, subunit 1, domain 1"/>
    <property type="match status" value="1"/>
</dbReference>
<comment type="catalytic activity">
    <reaction evidence="1 10">
        <text>D-fructose 6-phosphate + L-glutamine = D-glucosamine 6-phosphate + L-glutamate</text>
        <dbReference type="Rhea" id="RHEA:13237"/>
        <dbReference type="ChEBI" id="CHEBI:29985"/>
        <dbReference type="ChEBI" id="CHEBI:58359"/>
        <dbReference type="ChEBI" id="CHEBI:58725"/>
        <dbReference type="ChEBI" id="CHEBI:61527"/>
        <dbReference type="EC" id="2.6.1.16"/>
    </reaction>
</comment>
<protein>
    <recommendedName>
        <fullName evidence="4 10">Glutamine--fructose-6-phosphate aminotransferase [isomerizing]</fullName>
        <ecNumber evidence="3 10">2.6.1.16</ecNumber>
    </recommendedName>
    <alternativeName>
        <fullName evidence="10">D-fructose-6-phosphate amidotransferase</fullName>
    </alternativeName>
    <alternativeName>
        <fullName evidence="10">GFAT</fullName>
    </alternativeName>
    <alternativeName>
        <fullName evidence="10">Glucosamine-6-phosphate synthase</fullName>
    </alternativeName>
    <alternativeName>
        <fullName evidence="10">Hexosephosphate aminotransferase</fullName>
    </alternativeName>
    <alternativeName>
        <fullName evidence="10">L-glutamine--D-fructose-6-phosphate amidotransferase</fullName>
    </alternativeName>
</protein>
<keyword evidence="5 10" id="KW-0963">Cytoplasm</keyword>
<comment type="subcellular location">
    <subcellularLocation>
        <location evidence="2 10">Cytoplasm</location>
    </subcellularLocation>
</comment>
<dbReference type="PANTHER" id="PTHR10937:SF0">
    <property type="entry name" value="GLUTAMINE--FRUCTOSE-6-PHOSPHATE TRANSAMINASE (ISOMERIZING)"/>
    <property type="match status" value="1"/>
</dbReference>
<comment type="subunit">
    <text evidence="10">Homodimer.</text>
</comment>
<dbReference type="GO" id="GO:0006047">
    <property type="term" value="P:UDP-N-acetylglucosamine metabolic process"/>
    <property type="evidence" value="ECO:0007669"/>
    <property type="project" value="TreeGrafter"/>
</dbReference>
<dbReference type="FunFam" id="3.40.50.10490:FF:000001">
    <property type="entry name" value="Glutamine--fructose-6-phosphate aminotransferase [isomerizing]"/>
    <property type="match status" value="1"/>
</dbReference>
<sequence>MCGIVGYIGDKDVSSVLMSGLWKLEYRGYDSSGIAVIDDGDLKVRKSFGKLMQLQELLQKEPVGGSLGIGHTRWATHGEPSDQNAHPQTDCNGKIAVVHNGIIENYYTLKEELTKKRHIFKSTTDTEVIAHLIEEEFRGDLKEAVLRAVEKLKGSFAIAVISEDQPDRIVAYRKGSPLIIGLGRNENLLASDIPAVIGHTKEVVILEDDEMAVLKKEGVEFYTKDGKRIEKQVQEVPWKPDDMNKGEFPHYMLKEIYEQPEVIRRNISLRIRNKKIDLGEEFNFTPDELARVNRIIIQACGTSWHAGYIGKYLLEDIARVHTEVDISSEFRYRNPVVNGETLVIAISQSGETADTLAGIREAKAKFLKVLSIVNVLGSTIARESDGVIYINAGPEIGVASTKAFTAQVFNVYMFTLYLARLKWTIQKEEMLKRLSELEGLPDAIERILKRDDVIRGIAERFKDKKHFIFLGRGINYPTALEGALKLKEISYIHATGYPAGELKHGPLALVDENMPVVAIATRSSVYEKMLNNLEEVKSRGGVVISVVTEGDERAKAVSDYTIEVPEAPEYLSPIVNVVPLQLLAYHIAALNGRDVDKPRNLAKSVTVE</sequence>
<dbReference type="FunFam" id="3.40.50.10490:FF:000002">
    <property type="entry name" value="Glutamine--fructose-6-phosphate aminotransferase [isomerizing]"/>
    <property type="match status" value="1"/>
</dbReference>
<dbReference type="GO" id="GO:0006487">
    <property type="term" value="P:protein N-linked glycosylation"/>
    <property type="evidence" value="ECO:0007669"/>
    <property type="project" value="TreeGrafter"/>
</dbReference>
<evidence type="ECO:0000259" key="11">
    <source>
        <dbReference type="PROSITE" id="PS51278"/>
    </source>
</evidence>
<evidence type="ECO:0000256" key="3">
    <source>
        <dbReference type="ARBA" id="ARBA00012916"/>
    </source>
</evidence>
<dbReference type="GO" id="GO:0005975">
    <property type="term" value="P:carbohydrate metabolic process"/>
    <property type="evidence" value="ECO:0007669"/>
    <property type="project" value="UniProtKB-UniRule"/>
</dbReference>
<dbReference type="InterPro" id="IPR001347">
    <property type="entry name" value="SIS_dom"/>
</dbReference>
<dbReference type="InterPro" id="IPR047084">
    <property type="entry name" value="GFAT_N"/>
</dbReference>
<dbReference type="GO" id="GO:0006002">
    <property type="term" value="P:fructose 6-phosphate metabolic process"/>
    <property type="evidence" value="ECO:0007669"/>
    <property type="project" value="TreeGrafter"/>
</dbReference>
<dbReference type="InterPro" id="IPR029055">
    <property type="entry name" value="Ntn_hydrolases_N"/>
</dbReference>
<dbReference type="PANTHER" id="PTHR10937">
    <property type="entry name" value="GLUCOSAMINE--FRUCTOSE-6-PHOSPHATE AMINOTRANSFERASE, ISOMERIZING"/>
    <property type="match status" value="1"/>
</dbReference>
<dbReference type="CDD" id="cd00714">
    <property type="entry name" value="GFAT"/>
    <property type="match status" value="1"/>
</dbReference>
<dbReference type="EMBL" id="DQWE01000213">
    <property type="protein sequence ID" value="HDI83022.1"/>
    <property type="molecule type" value="Genomic_DNA"/>
</dbReference>
<dbReference type="GO" id="GO:0004360">
    <property type="term" value="F:glutamine-fructose-6-phosphate transaminase (isomerizing) activity"/>
    <property type="evidence" value="ECO:0007669"/>
    <property type="project" value="UniProtKB-UniRule"/>
</dbReference>
<dbReference type="Pfam" id="PF01380">
    <property type="entry name" value="SIS"/>
    <property type="match status" value="2"/>
</dbReference>
<dbReference type="SUPFAM" id="SSF56235">
    <property type="entry name" value="N-terminal nucleophile aminohydrolases (Ntn hydrolases)"/>
    <property type="match status" value="1"/>
</dbReference>
<evidence type="ECO:0000256" key="4">
    <source>
        <dbReference type="ARBA" id="ARBA00016090"/>
    </source>
</evidence>
<feature type="initiator methionine" description="Removed" evidence="10">
    <location>
        <position position="1"/>
    </location>
</feature>
<feature type="domain" description="SIS" evidence="12">
    <location>
        <begin position="285"/>
        <end position="424"/>
    </location>
</feature>
<dbReference type="HAMAP" id="MF_00164">
    <property type="entry name" value="GlmS"/>
    <property type="match status" value="1"/>
</dbReference>
<dbReference type="InterPro" id="IPR035490">
    <property type="entry name" value="GlmS/FrlB_SIS"/>
</dbReference>
<keyword evidence="6 10" id="KW-0032">Aminotransferase</keyword>
<dbReference type="EC" id="2.6.1.16" evidence="3 10"/>
<evidence type="ECO:0000256" key="7">
    <source>
        <dbReference type="ARBA" id="ARBA00022679"/>
    </source>
</evidence>
<evidence type="ECO:0000256" key="2">
    <source>
        <dbReference type="ARBA" id="ARBA00004496"/>
    </source>
</evidence>
<comment type="caution">
    <text evidence="13">The sequence shown here is derived from an EMBL/GenBank/DDBJ whole genome shotgun (WGS) entry which is preliminary data.</text>
</comment>
<feature type="domain" description="SIS" evidence="12">
    <location>
        <begin position="457"/>
        <end position="598"/>
    </location>
</feature>
<accession>A0A7C0ZEY5</accession>
<evidence type="ECO:0000313" key="13">
    <source>
        <dbReference type="EMBL" id="HDI83022.1"/>
    </source>
</evidence>
<dbReference type="Pfam" id="PF13522">
    <property type="entry name" value="GATase_6"/>
    <property type="match status" value="1"/>
</dbReference>
<gene>
    <name evidence="10 13" type="primary">glmS</name>
    <name evidence="13" type="ORF">ENF18_04440</name>
</gene>
<dbReference type="NCBIfam" id="NF001484">
    <property type="entry name" value="PRK00331.1"/>
    <property type="match status" value="1"/>
</dbReference>
<keyword evidence="9" id="KW-0315">Glutamine amidotransferase</keyword>
<dbReference type="GO" id="GO:0097367">
    <property type="term" value="F:carbohydrate derivative binding"/>
    <property type="evidence" value="ECO:0007669"/>
    <property type="project" value="InterPro"/>
</dbReference>
<evidence type="ECO:0000256" key="6">
    <source>
        <dbReference type="ARBA" id="ARBA00022576"/>
    </source>
</evidence>
<evidence type="ECO:0000256" key="10">
    <source>
        <dbReference type="HAMAP-Rule" id="MF_00164"/>
    </source>
</evidence>
<dbReference type="InterPro" id="IPR017932">
    <property type="entry name" value="GATase_2_dom"/>
</dbReference>
<dbReference type="Gene3D" id="3.40.50.10490">
    <property type="entry name" value="Glucose-6-phosphate isomerase like protein, domain 1"/>
    <property type="match status" value="2"/>
</dbReference>
<dbReference type="InterPro" id="IPR005855">
    <property type="entry name" value="GFAT"/>
</dbReference>
<dbReference type="AlphaFoldDB" id="A0A7C0ZEY5"/>
<evidence type="ECO:0000256" key="8">
    <source>
        <dbReference type="ARBA" id="ARBA00022737"/>
    </source>
</evidence>
<dbReference type="CDD" id="cd05009">
    <property type="entry name" value="SIS_GlmS_GlmD_2"/>
    <property type="match status" value="1"/>
</dbReference>
<dbReference type="SUPFAM" id="SSF53697">
    <property type="entry name" value="SIS domain"/>
    <property type="match status" value="1"/>
</dbReference>
<dbReference type="CDD" id="cd05008">
    <property type="entry name" value="SIS_GlmS_GlmD_1"/>
    <property type="match status" value="1"/>
</dbReference>